<accession>A0ABZ1B3R8</accession>
<evidence type="ECO:0000313" key="3">
    <source>
        <dbReference type="Proteomes" id="UP001324287"/>
    </source>
</evidence>
<dbReference type="EMBL" id="CP141261">
    <property type="protein sequence ID" value="WRL65384.1"/>
    <property type="molecule type" value="Genomic_DNA"/>
</dbReference>
<feature type="region of interest" description="Disordered" evidence="1">
    <location>
        <begin position="1"/>
        <end position="43"/>
    </location>
</feature>
<dbReference type="RefSeq" id="WP_324276707.1">
    <property type="nucleotide sequence ID" value="NZ_CP141261.1"/>
</dbReference>
<proteinExistence type="predicted"/>
<keyword evidence="3" id="KW-1185">Reference proteome</keyword>
<organism evidence="2 3">
    <name type="scientific">Blastococcus brunescens</name>
    <dbReference type="NCBI Taxonomy" id="1564165"/>
    <lineage>
        <taxon>Bacteria</taxon>
        <taxon>Bacillati</taxon>
        <taxon>Actinomycetota</taxon>
        <taxon>Actinomycetes</taxon>
        <taxon>Geodermatophilales</taxon>
        <taxon>Geodermatophilaceae</taxon>
        <taxon>Blastococcus</taxon>
    </lineage>
</organism>
<feature type="compositionally biased region" description="Basic and acidic residues" evidence="1">
    <location>
        <begin position="7"/>
        <end position="19"/>
    </location>
</feature>
<evidence type="ECO:0000256" key="1">
    <source>
        <dbReference type="SAM" id="MobiDB-lite"/>
    </source>
</evidence>
<protein>
    <submittedName>
        <fullName evidence="2">Uncharacterized protein</fullName>
    </submittedName>
</protein>
<name>A0ABZ1B3R8_9ACTN</name>
<reference evidence="2 3" key="1">
    <citation type="submission" date="2023-12" db="EMBL/GenBank/DDBJ databases">
        <title>Blastococcus brunescens sp. nov., an actonobacterium isolated from sandstone collected in sahara desert.</title>
        <authorList>
            <person name="Gtari M."/>
            <person name="Ghodhbane F."/>
        </authorList>
    </citation>
    <scope>NUCLEOTIDE SEQUENCE [LARGE SCALE GENOMIC DNA]</scope>
    <source>
        <strain evidence="2 3">BMG 8361</strain>
    </source>
</reference>
<dbReference type="Proteomes" id="UP001324287">
    <property type="component" value="Chromosome"/>
</dbReference>
<sequence length="65" mass="7092">MGPGRQTGEEDRREDEQSGERSLPVGEAATGPRTNAKYAPKTTTSNSVIVNVLFSMNVTRRLLDV</sequence>
<evidence type="ECO:0000313" key="2">
    <source>
        <dbReference type="EMBL" id="WRL65384.1"/>
    </source>
</evidence>
<gene>
    <name evidence="2" type="ORF">U6N30_07045</name>
</gene>